<keyword evidence="2" id="KW-1185">Reference proteome</keyword>
<dbReference type="AlphaFoldDB" id="A0AAD7MKK3"/>
<sequence>MQTGANSDMPAVVSLERLLATNEAPLESETVALEATAASERDRVQQLRTPLAELLAATERRNQELMDSEAENGVTAHSVVLSAARRMPAEILSEIFSLTLPPIRRIDKKTMEQPPWRLGHICRRWRAAALGYFPLWSSITIMSGGAAACPPKAVETILRRSGNASLTVTI</sequence>
<evidence type="ECO:0000313" key="2">
    <source>
        <dbReference type="Proteomes" id="UP001215598"/>
    </source>
</evidence>
<dbReference type="EMBL" id="JARKIB010000225">
    <property type="protein sequence ID" value="KAJ7721868.1"/>
    <property type="molecule type" value="Genomic_DNA"/>
</dbReference>
<feature type="non-terminal residue" evidence="1">
    <location>
        <position position="170"/>
    </location>
</feature>
<reference evidence="1" key="1">
    <citation type="submission" date="2023-03" db="EMBL/GenBank/DDBJ databases">
        <title>Massive genome expansion in bonnet fungi (Mycena s.s.) driven by repeated elements and novel gene families across ecological guilds.</title>
        <authorList>
            <consortium name="Lawrence Berkeley National Laboratory"/>
            <person name="Harder C.B."/>
            <person name="Miyauchi S."/>
            <person name="Viragh M."/>
            <person name="Kuo A."/>
            <person name="Thoen E."/>
            <person name="Andreopoulos B."/>
            <person name="Lu D."/>
            <person name="Skrede I."/>
            <person name="Drula E."/>
            <person name="Henrissat B."/>
            <person name="Morin E."/>
            <person name="Kohler A."/>
            <person name="Barry K."/>
            <person name="LaButti K."/>
            <person name="Morin E."/>
            <person name="Salamov A."/>
            <person name="Lipzen A."/>
            <person name="Mereny Z."/>
            <person name="Hegedus B."/>
            <person name="Baldrian P."/>
            <person name="Stursova M."/>
            <person name="Weitz H."/>
            <person name="Taylor A."/>
            <person name="Grigoriev I.V."/>
            <person name="Nagy L.G."/>
            <person name="Martin F."/>
            <person name="Kauserud H."/>
        </authorList>
    </citation>
    <scope>NUCLEOTIDE SEQUENCE</scope>
    <source>
        <strain evidence="1">CBHHK182m</strain>
    </source>
</reference>
<comment type="caution">
    <text evidence="1">The sequence shown here is derived from an EMBL/GenBank/DDBJ whole genome shotgun (WGS) entry which is preliminary data.</text>
</comment>
<name>A0AAD7MKK3_9AGAR</name>
<proteinExistence type="predicted"/>
<protein>
    <recommendedName>
        <fullName evidence="3">F-box domain-containing protein</fullName>
    </recommendedName>
</protein>
<evidence type="ECO:0000313" key="1">
    <source>
        <dbReference type="EMBL" id="KAJ7721868.1"/>
    </source>
</evidence>
<evidence type="ECO:0008006" key="3">
    <source>
        <dbReference type="Google" id="ProtNLM"/>
    </source>
</evidence>
<accession>A0AAD7MKK3</accession>
<dbReference type="Proteomes" id="UP001215598">
    <property type="component" value="Unassembled WGS sequence"/>
</dbReference>
<gene>
    <name evidence="1" type="ORF">B0H16DRAFT_1386024</name>
</gene>
<organism evidence="1 2">
    <name type="scientific">Mycena metata</name>
    <dbReference type="NCBI Taxonomy" id="1033252"/>
    <lineage>
        <taxon>Eukaryota</taxon>
        <taxon>Fungi</taxon>
        <taxon>Dikarya</taxon>
        <taxon>Basidiomycota</taxon>
        <taxon>Agaricomycotina</taxon>
        <taxon>Agaricomycetes</taxon>
        <taxon>Agaricomycetidae</taxon>
        <taxon>Agaricales</taxon>
        <taxon>Marasmiineae</taxon>
        <taxon>Mycenaceae</taxon>
        <taxon>Mycena</taxon>
    </lineage>
</organism>